<feature type="compositionally biased region" description="Basic and acidic residues" evidence="1">
    <location>
        <begin position="378"/>
        <end position="388"/>
    </location>
</feature>
<dbReference type="AlphaFoldDB" id="A0A7V8J421"/>
<evidence type="ECO:0000313" key="2">
    <source>
        <dbReference type="EMBL" id="KAF0254015.1"/>
    </source>
</evidence>
<dbReference type="EMBL" id="WOWR01000018">
    <property type="protein sequence ID" value="KAF0254015.1"/>
    <property type="molecule type" value="Genomic_DNA"/>
</dbReference>
<sequence length="388" mass="43836">MSDQLDLTPQEVVQGTIDDRKVKLFDKLDHQSSQGILPFTNELYYEQANPVVRSALFTAGKMNVGQGSHYVDWTEIFSFGGGSIHYRGPLLTVDHEVVLVKLMVLARGRSLTKPIQAFQADLVKWLKLDSDSGRNYKKARRILDDLAAAEIRISSKPALKRLLAILTSPALSDIPDGMFFQSYIQNRFNNHLKMIAQGLADDQPVSLSMKMVENQTHNTVTKRMMINLDPVFAIFFDGVNTTLLPFEIWDDLDRFGKKLLSLIASHRDGVYPVMLEKLHEFSGSKSEYLPVKRRFKSDLKKRYTEWEAKNYIVPGWSISRNENGDEVVRGLKAGSAVRIRSKLTLPPVIETEEDLERGSDESVNQRHAEFAASFGAEPQHHGKEASAE</sequence>
<name>A0A7V8J421_PSEPU</name>
<proteinExistence type="predicted"/>
<evidence type="ECO:0000313" key="3">
    <source>
        <dbReference type="Proteomes" id="UP000442695"/>
    </source>
</evidence>
<evidence type="ECO:0000256" key="1">
    <source>
        <dbReference type="SAM" id="MobiDB-lite"/>
    </source>
</evidence>
<reference evidence="2 3" key="1">
    <citation type="submission" date="2019-12" db="EMBL/GenBank/DDBJ databases">
        <authorList>
            <person name="Woiski C."/>
        </authorList>
    </citation>
    <scope>NUCLEOTIDE SEQUENCE [LARGE SCALE GENOMIC DNA]</scope>
    <source>
        <strain evidence="2 3">BOE100</strain>
    </source>
</reference>
<feature type="compositionally biased region" description="Basic and acidic residues" evidence="1">
    <location>
        <begin position="356"/>
        <end position="369"/>
    </location>
</feature>
<accession>A0A7V8J421</accession>
<dbReference type="RefSeq" id="WP_156859142.1">
    <property type="nucleotide sequence ID" value="NZ_WOWR01000018.1"/>
</dbReference>
<dbReference type="Proteomes" id="UP000442695">
    <property type="component" value="Unassembled WGS sequence"/>
</dbReference>
<gene>
    <name evidence="2" type="ORF">GN299_15195</name>
</gene>
<comment type="caution">
    <text evidence="2">The sequence shown here is derived from an EMBL/GenBank/DDBJ whole genome shotgun (WGS) entry which is preliminary data.</text>
</comment>
<protein>
    <submittedName>
        <fullName evidence="2">TrfA</fullName>
    </submittedName>
</protein>
<feature type="region of interest" description="Disordered" evidence="1">
    <location>
        <begin position="351"/>
        <end position="388"/>
    </location>
</feature>
<organism evidence="2 3">
    <name type="scientific">Pseudomonas putida</name>
    <name type="common">Arthrobacter siderocapsulatus</name>
    <dbReference type="NCBI Taxonomy" id="303"/>
    <lineage>
        <taxon>Bacteria</taxon>
        <taxon>Pseudomonadati</taxon>
        <taxon>Pseudomonadota</taxon>
        <taxon>Gammaproteobacteria</taxon>
        <taxon>Pseudomonadales</taxon>
        <taxon>Pseudomonadaceae</taxon>
        <taxon>Pseudomonas</taxon>
    </lineage>
</organism>